<reference evidence="3 4" key="1">
    <citation type="journal article" date="2024" name="Science">
        <title>Giant polyketide synthase enzymes in the biosynthesis of giant marine polyether toxins.</title>
        <authorList>
            <person name="Fallon T.R."/>
            <person name="Shende V.V."/>
            <person name="Wierzbicki I.H."/>
            <person name="Pendleton A.L."/>
            <person name="Watervoot N.F."/>
            <person name="Auber R.P."/>
            <person name="Gonzalez D.J."/>
            <person name="Wisecaver J.H."/>
            <person name="Moore B.S."/>
        </authorList>
    </citation>
    <scope>NUCLEOTIDE SEQUENCE [LARGE SCALE GENOMIC DNA]</scope>
    <source>
        <strain evidence="3 4">12B1</strain>
    </source>
</reference>
<dbReference type="Proteomes" id="UP001515480">
    <property type="component" value="Unassembled WGS sequence"/>
</dbReference>
<protein>
    <recommendedName>
        <fullName evidence="2">Exostosin GT47 domain-containing protein</fullName>
    </recommendedName>
</protein>
<keyword evidence="4" id="KW-1185">Reference proteome</keyword>
<gene>
    <name evidence="3" type="ORF">AB1Y20_007303</name>
</gene>
<evidence type="ECO:0000256" key="1">
    <source>
        <dbReference type="ARBA" id="ARBA00010271"/>
    </source>
</evidence>
<comment type="similarity">
    <text evidence="1">Belongs to the glycosyltransferase 47 family.</text>
</comment>
<dbReference type="Pfam" id="PF03016">
    <property type="entry name" value="Exostosin_GT47"/>
    <property type="match status" value="1"/>
</dbReference>
<evidence type="ECO:0000313" key="3">
    <source>
        <dbReference type="EMBL" id="KAL1507690.1"/>
    </source>
</evidence>
<dbReference type="InterPro" id="IPR040911">
    <property type="entry name" value="Exostosin_GT47"/>
</dbReference>
<proteinExistence type="inferred from homology"/>
<dbReference type="PANTHER" id="PTHR11062:SF281">
    <property type="entry name" value="EXOSTOSIN-LIKE 2"/>
    <property type="match status" value="1"/>
</dbReference>
<dbReference type="AlphaFoldDB" id="A0AB34IV23"/>
<comment type="caution">
    <text evidence="3">The sequence shown here is derived from an EMBL/GenBank/DDBJ whole genome shotgun (WGS) entry which is preliminary data.</text>
</comment>
<accession>A0AB34IV23</accession>
<organism evidence="3 4">
    <name type="scientific">Prymnesium parvum</name>
    <name type="common">Toxic golden alga</name>
    <dbReference type="NCBI Taxonomy" id="97485"/>
    <lineage>
        <taxon>Eukaryota</taxon>
        <taxon>Haptista</taxon>
        <taxon>Haptophyta</taxon>
        <taxon>Prymnesiophyceae</taxon>
        <taxon>Prymnesiales</taxon>
        <taxon>Prymnesiaceae</taxon>
        <taxon>Prymnesium</taxon>
    </lineage>
</organism>
<name>A0AB34IV23_PRYPA</name>
<dbReference type="PANTHER" id="PTHR11062">
    <property type="entry name" value="EXOSTOSIN HEPARAN SULFATE GLYCOSYLTRANSFERASE -RELATED"/>
    <property type="match status" value="1"/>
</dbReference>
<dbReference type="EMBL" id="JBGBPQ010000017">
    <property type="protein sequence ID" value="KAL1507690.1"/>
    <property type="molecule type" value="Genomic_DNA"/>
</dbReference>
<evidence type="ECO:0000259" key="2">
    <source>
        <dbReference type="Pfam" id="PF03016"/>
    </source>
</evidence>
<evidence type="ECO:0000313" key="4">
    <source>
        <dbReference type="Proteomes" id="UP001515480"/>
    </source>
</evidence>
<feature type="domain" description="Exostosin GT47" evidence="2">
    <location>
        <begin position="62"/>
        <end position="361"/>
    </location>
</feature>
<dbReference type="GO" id="GO:0016757">
    <property type="term" value="F:glycosyltransferase activity"/>
    <property type="evidence" value="ECO:0007669"/>
    <property type="project" value="InterPro"/>
</dbReference>
<dbReference type="InterPro" id="IPR004263">
    <property type="entry name" value="Exostosin"/>
</dbReference>
<sequence length="671" mass="71472">MPPPLPPSPPAAPRTLLPDGGPSGLCDCLQRPQPLWNLTVASTRRREWRAPEYAALLAEMRASARVYVHPLPPGLGSNLTRRLGGDHAYMVEPAFFHRLASSPLLTRDAAAATLFVVPVFPASCRYTRVDPRLKKLRPVAACARDVAAVVGHVAASAAFRRRAAADHLWISAHDAGHDYALLADARFRAHAVAAANAADVAPRMPSALRNGTVPPFVPARDIALVPRVSPSPSGAVVAAAARRTLAFFAGSVRAGVRAALARGAAAFNAAAPREARRVRLVDSHLSAEEYRRALDDAVFCFCPRGHAVHSARLVEAILHGCIPAVLADDYWLPLSCFFDWRAFAVVLPEARAADAPALLAAIPPAAAAAMQAELLRVRSSFVFRPSNGGGADAFDLLLLEAHLRTSRCASIRPPRPPCGAALLLLLRGEAFRAGGHRSRAYAAGGEQMLALAAVRRHVAAAAAAAGWRVRLALDVVAPRALVRALLDEAAALRLDVGAWRAADAPPFGSQLASFAESLRWAAAAAGAADALLVCRADLLFKRPLPLPRPCELDELIVVPFQISDAFGSRLQSGHPRVADAFVFVPAARVAELTAAVRRAASASLETTLHDLCAWLTGVTFFNATHGFDSDSEKEWNPLYRIIGRAEAPVHGLNHSFLPRRRPRVGPKAIGC</sequence>